<keyword evidence="5 6" id="KW-0482">Metalloprotease</keyword>
<evidence type="ECO:0000256" key="6">
    <source>
        <dbReference type="RuleBase" id="RU003435"/>
    </source>
</evidence>
<evidence type="ECO:0000313" key="8">
    <source>
        <dbReference type="EMBL" id="RGE88031.1"/>
    </source>
</evidence>
<evidence type="ECO:0000313" key="9">
    <source>
        <dbReference type="Proteomes" id="UP000261080"/>
    </source>
</evidence>
<dbReference type="GO" id="GO:0006508">
    <property type="term" value="P:proteolysis"/>
    <property type="evidence" value="ECO:0007669"/>
    <property type="project" value="UniProtKB-KW"/>
</dbReference>
<keyword evidence="2 6" id="KW-0479">Metal-binding</keyword>
<proteinExistence type="inferred from homology"/>
<comment type="caution">
    <text evidence="8">The sequence shown here is derived from an EMBL/GenBank/DDBJ whole genome shotgun (WGS) entry which is preliminary data.</text>
</comment>
<dbReference type="Pfam" id="PF01432">
    <property type="entry name" value="Peptidase_M3"/>
    <property type="match status" value="1"/>
</dbReference>
<dbReference type="AlphaFoldDB" id="A0A3E3K391"/>
<keyword evidence="1 6" id="KW-0645">Protease</keyword>
<dbReference type="OrthoDB" id="9762795at2"/>
<evidence type="ECO:0000256" key="4">
    <source>
        <dbReference type="ARBA" id="ARBA00022833"/>
    </source>
</evidence>
<sequence>MGKMKRFVDMEYQRPDFEAEKAARRQYVEQIEQAKSKEELVDVIVKEDERSRMMWTMYDLAYIRNTIDTTDPFYEQEMSNFYKEIGELSLLGQQAEEAVLRSPYKSGIEEKFGPLPLRDMETGLKLMSPNVVEDLTEESRLCQEYNRLVSSCTAEFHGETCTFSTLFKYMQNVDRSVRKESFQVWASMYEGIGDRLDDIYERMVAVRSRIAEKLGFDSYISYIYTRFGRYDYGPEDVKKFRGYVKDQIVPVCERLFKEQAESLGLSAVTFYDEQLKHPDGNAAPTGTKGEMLKSAKEMYHELSKETGEFFDFMLEHEMFDLDSKPGKQPGGYCSFLPGVKSPFIFANFNGTSADVDVLTHEMGHAFEAYTASRIYPLSSMTWASSETNEIHSMSMEFLTYPWMEKFFGDKVGLYRKDHLIQALEAVPFMVTVDEFQHRVFEEKPDAAGRKKIWHELEQTYMPWRDYDGNAFFEAGGYWMQRQHIFINPFYYVDYALAQMGAFHFYRMMDEDPKTAWEEYYRLCRSGGSRGYFETLEYSGIGNPFCEETIRGIMEFLQSKLF</sequence>
<reference evidence="8 9" key="1">
    <citation type="submission" date="2018-08" db="EMBL/GenBank/DDBJ databases">
        <title>A genome reference for cultivated species of the human gut microbiota.</title>
        <authorList>
            <person name="Zou Y."/>
            <person name="Xue W."/>
            <person name="Luo G."/>
        </authorList>
    </citation>
    <scope>NUCLEOTIDE SEQUENCE [LARGE SCALE GENOMIC DNA]</scope>
    <source>
        <strain evidence="8 9">AF37-2AT</strain>
    </source>
</reference>
<dbReference type="SUPFAM" id="SSF55486">
    <property type="entry name" value="Metalloproteases ('zincins'), catalytic domain"/>
    <property type="match status" value="1"/>
</dbReference>
<dbReference type="Gene3D" id="1.10.1370.30">
    <property type="match status" value="1"/>
</dbReference>
<keyword evidence="9" id="KW-1185">Reference proteome</keyword>
<keyword evidence="3 6" id="KW-0378">Hydrolase</keyword>
<comment type="cofactor">
    <cofactor evidence="6">
        <name>Zn(2+)</name>
        <dbReference type="ChEBI" id="CHEBI:29105"/>
    </cofactor>
    <text evidence="6">Binds 1 zinc ion.</text>
</comment>
<comment type="similarity">
    <text evidence="6">Belongs to the peptidase M3 family.</text>
</comment>
<dbReference type="InterPro" id="IPR001567">
    <property type="entry name" value="Pept_M3A_M3B_dom"/>
</dbReference>
<organism evidence="8 9">
    <name type="scientific">Sellimonas intestinalis</name>
    <dbReference type="NCBI Taxonomy" id="1653434"/>
    <lineage>
        <taxon>Bacteria</taxon>
        <taxon>Bacillati</taxon>
        <taxon>Bacillota</taxon>
        <taxon>Clostridia</taxon>
        <taxon>Lachnospirales</taxon>
        <taxon>Lachnospiraceae</taxon>
        <taxon>Sellimonas</taxon>
    </lineage>
</organism>
<evidence type="ECO:0000256" key="2">
    <source>
        <dbReference type="ARBA" id="ARBA00022723"/>
    </source>
</evidence>
<dbReference type="NCBIfam" id="TIGR02289">
    <property type="entry name" value="M3_not_pepF"/>
    <property type="match status" value="1"/>
</dbReference>
<dbReference type="Proteomes" id="UP000261080">
    <property type="component" value="Unassembled WGS sequence"/>
</dbReference>
<evidence type="ECO:0000256" key="1">
    <source>
        <dbReference type="ARBA" id="ARBA00022670"/>
    </source>
</evidence>
<evidence type="ECO:0000259" key="7">
    <source>
        <dbReference type="Pfam" id="PF01432"/>
    </source>
</evidence>
<dbReference type="InterPro" id="IPR011976">
    <property type="entry name" value="Pept_M3B_oligopep-rel"/>
</dbReference>
<feature type="domain" description="Peptidase M3A/M3B catalytic" evidence="7">
    <location>
        <begin position="169"/>
        <end position="550"/>
    </location>
</feature>
<name>A0A3E3K391_9FIRM</name>
<dbReference type="CDD" id="cd09606">
    <property type="entry name" value="M3B_PepF"/>
    <property type="match status" value="1"/>
</dbReference>
<dbReference type="EMBL" id="QVLX01000003">
    <property type="protein sequence ID" value="RGE88031.1"/>
    <property type="molecule type" value="Genomic_DNA"/>
</dbReference>
<protein>
    <submittedName>
        <fullName evidence="8">M3 family oligoendopeptidase</fullName>
    </submittedName>
</protein>
<evidence type="ECO:0000256" key="3">
    <source>
        <dbReference type="ARBA" id="ARBA00022801"/>
    </source>
</evidence>
<gene>
    <name evidence="8" type="ORF">DW016_08000</name>
</gene>
<dbReference type="GO" id="GO:0004222">
    <property type="term" value="F:metalloendopeptidase activity"/>
    <property type="evidence" value="ECO:0007669"/>
    <property type="project" value="InterPro"/>
</dbReference>
<keyword evidence="4 6" id="KW-0862">Zinc</keyword>
<evidence type="ECO:0000256" key="5">
    <source>
        <dbReference type="ARBA" id="ARBA00023049"/>
    </source>
</evidence>
<accession>A0A3E3K391</accession>
<dbReference type="GO" id="GO:0046872">
    <property type="term" value="F:metal ion binding"/>
    <property type="evidence" value="ECO:0007669"/>
    <property type="project" value="UniProtKB-UniRule"/>
</dbReference>